<keyword evidence="3" id="KW-1185">Reference proteome</keyword>
<dbReference type="PANTHER" id="PTHR43433">
    <property type="entry name" value="HYDROLASE, ALPHA/BETA FOLD FAMILY PROTEIN"/>
    <property type="match status" value="1"/>
</dbReference>
<dbReference type="Proteomes" id="UP000185783">
    <property type="component" value="Unassembled WGS sequence"/>
</dbReference>
<dbReference type="EMBL" id="LVVZ01000010">
    <property type="protein sequence ID" value="OKL44928.1"/>
    <property type="molecule type" value="Genomic_DNA"/>
</dbReference>
<evidence type="ECO:0000259" key="1">
    <source>
        <dbReference type="Pfam" id="PF00561"/>
    </source>
</evidence>
<dbReference type="InterPro" id="IPR000073">
    <property type="entry name" value="AB_hydrolase_1"/>
</dbReference>
<dbReference type="PRINTS" id="PR00111">
    <property type="entry name" value="ABHYDROLASE"/>
</dbReference>
<sequence>MKKVVTDEPLVFIPGLAATNALFAPQIVAFMDQPLMIADTCNADTITGMAEQLLAQAPETFALAGLSMGGYVAMEVARLAPKRVTRLALMSTNARTDSPEQSENRYKQIRIAQDGGYDKIVPGLYPNWVHPHRYDDSELKQTVIDMAQEVGAEAFIRQQTAMLTRIDQRENLKAVNCPALVLIGDSDQITPMERAEEMNAALPNSELVTVPECGHLATLEQPRATISALQAWMLRG</sequence>
<dbReference type="Gene3D" id="3.40.50.1820">
    <property type="entry name" value="alpha/beta hydrolase"/>
    <property type="match status" value="1"/>
</dbReference>
<dbReference type="AlphaFoldDB" id="A0A1U7JJQ8"/>
<dbReference type="InterPro" id="IPR050471">
    <property type="entry name" value="AB_hydrolase"/>
</dbReference>
<accession>A0A1U7JJQ8</accession>
<dbReference type="InterPro" id="IPR029058">
    <property type="entry name" value="AB_hydrolase_fold"/>
</dbReference>
<dbReference type="Pfam" id="PF00561">
    <property type="entry name" value="Abhydrolase_1"/>
    <property type="match status" value="1"/>
</dbReference>
<dbReference type="STRING" id="197461.A3843_05745"/>
<dbReference type="PANTHER" id="PTHR43433:SF4">
    <property type="entry name" value="NON-HEME CHLOROPEROXIDASE-RELATED"/>
    <property type="match status" value="1"/>
</dbReference>
<dbReference type="SUPFAM" id="SSF53474">
    <property type="entry name" value="alpha/beta-Hydrolases"/>
    <property type="match status" value="1"/>
</dbReference>
<evidence type="ECO:0000313" key="3">
    <source>
        <dbReference type="Proteomes" id="UP000185783"/>
    </source>
</evidence>
<keyword evidence="2" id="KW-0378">Hydrolase</keyword>
<reference evidence="2 3" key="1">
    <citation type="submission" date="2016-03" db="EMBL/GenBank/DDBJ databases">
        <title>Genome sequence of Nesiotobacter sp. nov., a moderately halophilic alphaproteobacterium isolated from the Yellow Sea, China.</title>
        <authorList>
            <person name="Zhang G."/>
            <person name="Zhang R."/>
        </authorList>
    </citation>
    <scope>NUCLEOTIDE SEQUENCE [LARGE SCALE GENOMIC DNA]</scope>
    <source>
        <strain evidence="2 3">WB1-6</strain>
    </source>
</reference>
<dbReference type="GO" id="GO:0016787">
    <property type="term" value="F:hydrolase activity"/>
    <property type="evidence" value="ECO:0007669"/>
    <property type="project" value="UniProtKB-KW"/>
</dbReference>
<evidence type="ECO:0000313" key="2">
    <source>
        <dbReference type="EMBL" id="OKL44928.1"/>
    </source>
</evidence>
<name>A0A1U7JJQ8_9HYPH</name>
<comment type="caution">
    <text evidence="2">The sequence shown here is derived from an EMBL/GenBank/DDBJ whole genome shotgun (WGS) entry which is preliminary data.</text>
</comment>
<proteinExistence type="predicted"/>
<organism evidence="2 3">
    <name type="scientific">Pseudovibrio exalbescens</name>
    <dbReference type="NCBI Taxonomy" id="197461"/>
    <lineage>
        <taxon>Bacteria</taxon>
        <taxon>Pseudomonadati</taxon>
        <taxon>Pseudomonadota</taxon>
        <taxon>Alphaproteobacteria</taxon>
        <taxon>Hyphomicrobiales</taxon>
        <taxon>Stappiaceae</taxon>
        <taxon>Pseudovibrio</taxon>
    </lineage>
</organism>
<protein>
    <submittedName>
        <fullName evidence="2">Alpha/beta hydrolase</fullName>
    </submittedName>
</protein>
<feature type="domain" description="AB hydrolase-1" evidence="1">
    <location>
        <begin position="59"/>
        <end position="221"/>
    </location>
</feature>
<gene>
    <name evidence="2" type="ORF">A3843_05745</name>
</gene>